<dbReference type="GO" id="GO:0003964">
    <property type="term" value="F:RNA-directed DNA polymerase activity"/>
    <property type="evidence" value="ECO:0007669"/>
    <property type="project" value="UniProtKB-KW"/>
</dbReference>
<keyword evidence="2" id="KW-0548">Nucleotidyltransferase</keyword>
<reference evidence="2 3" key="1">
    <citation type="submission" date="2020-08" db="EMBL/GenBank/DDBJ databases">
        <title>The isolate Caproiciproducens sp. 7D4C2 produces n-caproate at mildly acidic conditions from hexoses: genome and rBOX comparison with related strains and chain-elongating bacteria.</title>
        <authorList>
            <person name="Esquivel-Elizondo S."/>
            <person name="Bagci C."/>
            <person name="Temovska M."/>
            <person name="Jeon B.S."/>
            <person name="Bessarab I."/>
            <person name="Williams R.B.H."/>
            <person name="Huson D.H."/>
            <person name="Angenent L.T."/>
        </authorList>
    </citation>
    <scope>NUCLEOTIDE SEQUENCE [LARGE SCALE GENOMIC DNA]</scope>
    <source>
        <strain evidence="2 3">7D4C2</strain>
    </source>
</reference>
<feature type="domain" description="Reverse transcriptase" evidence="1">
    <location>
        <begin position="1"/>
        <end position="267"/>
    </location>
</feature>
<dbReference type="EMBL" id="CP060286">
    <property type="protein sequence ID" value="QNK41816.1"/>
    <property type="molecule type" value="Genomic_DNA"/>
</dbReference>
<protein>
    <submittedName>
        <fullName evidence="2">Reverse transcriptase</fullName>
    </submittedName>
</protein>
<dbReference type="PANTHER" id="PTHR34047">
    <property type="entry name" value="NUCLEAR INTRON MATURASE 1, MITOCHONDRIAL-RELATED"/>
    <property type="match status" value="1"/>
</dbReference>
<accession>A0A7G8TDX5</accession>
<dbReference type="CDD" id="cd01646">
    <property type="entry name" value="RT_Bac_retron_I"/>
    <property type="match status" value="1"/>
</dbReference>
<gene>
    <name evidence="2" type="ORF">HCR03_06115</name>
</gene>
<dbReference type="Pfam" id="PF00078">
    <property type="entry name" value="RVT_1"/>
    <property type="match status" value="1"/>
</dbReference>
<dbReference type="Proteomes" id="UP000515909">
    <property type="component" value="Chromosome"/>
</dbReference>
<keyword evidence="2" id="KW-0695">RNA-directed DNA polymerase</keyword>
<dbReference type="InterPro" id="IPR051083">
    <property type="entry name" value="GrpII_Intron_Splice-Mob/Def"/>
</dbReference>
<evidence type="ECO:0000313" key="2">
    <source>
        <dbReference type="EMBL" id="QNK41816.1"/>
    </source>
</evidence>
<evidence type="ECO:0000313" key="3">
    <source>
        <dbReference type="Proteomes" id="UP000515909"/>
    </source>
</evidence>
<proteinExistence type="predicted"/>
<dbReference type="InterPro" id="IPR043502">
    <property type="entry name" value="DNA/RNA_pol_sf"/>
</dbReference>
<dbReference type="PANTHER" id="PTHR34047:SF8">
    <property type="entry name" value="PROTEIN YKFC"/>
    <property type="match status" value="1"/>
</dbReference>
<dbReference type="InterPro" id="IPR000477">
    <property type="entry name" value="RT_dom"/>
</dbReference>
<name>A0A7G8TDX5_9FIRM</name>
<dbReference type="SUPFAM" id="SSF56672">
    <property type="entry name" value="DNA/RNA polymerases"/>
    <property type="match status" value="1"/>
</dbReference>
<evidence type="ECO:0000259" key="1">
    <source>
        <dbReference type="PROSITE" id="PS50878"/>
    </source>
</evidence>
<organism evidence="2 3">
    <name type="scientific">Caproicibacter fermentans</name>
    <dbReference type="NCBI Taxonomy" id="2576756"/>
    <lineage>
        <taxon>Bacteria</taxon>
        <taxon>Bacillati</taxon>
        <taxon>Bacillota</taxon>
        <taxon>Clostridia</taxon>
        <taxon>Eubacteriales</taxon>
        <taxon>Acutalibacteraceae</taxon>
        <taxon>Caproicibacter</taxon>
    </lineage>
</organism>
<dbReference type="PROSITE" id="PS50878">
    <property type="entry name" value="RT_POL"/>
    <property type="match status" value="1"/>
</dbReference>
<dbReference type="AlphaFoldDB" id="A0A7G8TDX5"/>
<keyword evidence="2" id="KW-0808">Transferase</keyword>
<dbReference type="KEGG" id="cfem:HCR03_06115"/>
<sequence>MENLDLLCNFNNIYNAYRQARRSKGGKEAVKKFELNLLEAIQLIALELRTGKYQPSGYHSFKVYEPKERLIETNSFRDKVIQHDLCDNVLAPKVEPHFILDNYASQTNKGIFFALDRMTGFLRRFYRMYGSDGFILKGDIHHYFASIQHGPLKATLWKIVKDPDIRQILNKIIDSTGNPGVPIGNQTSQFFALLALNGMDHMIKDQLGAKFYGRYMDDFYIICRSKPEAQFYLSKIREYLRTQKLELNGKTQIFPISNGIDFLGFHTYLTGTGKVVKKLRRRSVQKMRRKLHEFHDLYWTGKISKEKVLEIYTAWRSYAKHGDCHKLIDDMDVLYRKVFILKEGENDLRNKQTANK</sequence>
<dbReference type="RefSeq" id="WP_187037119.1">
    <property type="nucleotide sequence ID" value="NZ_CP060286.1"/>
</dbReference>